<dbReference type="Pfam" id="PF08238">
    <property type="entry name" value="Sel1"/>
    <property type="match status" value="3"/>
</dbReference>
<dbReference type="SUPFAM" id="SSF81901">
    <property type="entry name" value="HCP-like"/>
    <property type="match status" value="1"/>
</dbReference>
<proteinExistence type="inferred from homology"/>
<dbReference type="InterPro" id="IPR040239">
    <property type="entry name" value="HcpB-like"/>
</dbReference>
<keyword evidence="2" id="KW-0677">Repeat</keyword>
<dbReference type="EMBL" id="LN609528">
    <property type="protein sequence ID" value="CEF62129.1"/>
    <property type="molecule type" value="Genomic_DNA"/>
</dbReference>
<dbReference type="PANTHER" id="PTHR13891">
    <property type="entry name" value="CYTOCHROME C OXIDASE ASSEMBLY FACTOR 7"/>
    <property type="match status" value="1"/>
</dbReference>
<dbReference type="CTD" id="36374494"/>
<accession>A0A090L3T0</accession>
<protein>
    <submittedName>
        <fullName evidence="3 5">Cytochrome c oxidase assembly factor 7</fullName>
    </submittedName>
</protein>
<evidence type="ECO:0000256" key="2">
    <source>
        <dbReference type="ARBA" id="ARBA00022737"/>
    </source>
</evidence>
<sequence>MFFNSKPSKEEFEKIQEERREYVKNIGIEYRYGCYEEKRPDSCHLLGEYMETIEQNFDKSYRLFKENCLTRNYPRSCYKYANYRISGTKETPEKMEELIDPFKIACDANLPPGCSTLGLIYWNGEEGRLPDPKLAVKYMERACELEDPSACFRLSNWYRISEEDHTNNKQASNLGYVPKDVEKALSFAKRACDLGDPNGCINLSLMYRGKDGFPLDMEQSNIYANKAKEIIELAKKANLGTGFTGH</sequence>
<evidence type="ECO:0000313" key="6">
    <source>
        <dbReference type="WormBase" id="SRAE_1000040300"/>
    </source>
</evidence>
<evidence type="ECO:0000256" key="1">
    <source>
        <dbReference type="ARBA" id="ARBA00008486"/>
    </source>
</evidence>
<organism evidence="3">
    <name type="scientific">Strongyloides ratti</name>
    <name type="common">Parasitic roundworm</name>
    <dbReference type="NCBI Taxonomy" id="34506"/>
    <lineage>
        <taxon>Eukaryota</taxon>
        <taxon>Metazoa</taxon>
        <taxon>Ecdysozoa</taxon>
        <taxon>Nematoda</taxon>
        <taxon>Chromadorea</taxon>
        <taxon>Rhabditida</taxon>
        <taxon>Tylenchina</taxon>
        <taxon>Panagrolaimomorpha</taxon>
        <taxon>Strongyloidoidea</taxon>
        <taxon>Strongyloididae</taxon>
        <taxon>Strongyloides</taxon>
    </lineage>
</organism>
<dbReference type="OrthoDB" id="272077at2759"/>
<dbReference type="SMART" id="SM00671">
    <property type="entry name" value="SEL1"/>
    <property type="match status" value="4"/>
</dbReference>
<keyword evidence="4" id="KW-1185">Reference proteome</keyword>
<dbReference type="PANTHER" id="PTHR13891:SF1">
    <property type="entry name" value="CYTOCHROME C OXIDASE ASSEMBLY FACTOR 7"/>
    <property type="match status" value="1"/>
</dbReference>
<dbReference type="OMA" id="PGCINAG"/>
<dbReference type="Proteomes" id="UP000035682">
    <property type="component" value="Unplaced"/>
</dbReference>
<dbReference type="RefSeq" id="XP_024501331.1">
    <property type="nucleotide sequence ID" value="XM_024647232.1"/>
</dbReference>
<dbReference type="GO" id="GO:0005758">
    <property type="term" value="C:mitochondrial intermembrane space"/>
    <property type="evidence" value="ECO:0007669"/>
    <property type="project" value="TreeGrafter"/>
</dbReference>
<gene>
    <name evidence="3 5 6" type="ORF">SRAE_1000040300</name>
</gene>
<dbReference type="InterPro" id="IPR011990">
    <property type="entry name" value="TPR-like_helical_dom_sf"/>
</dbReference>
<dbReference type="WormBase" id="SRAE_1000040300">
    <property type="protein sequence ID" value="SRP09074"/>
    <property type="gene ID" value="WBGene00256999"/>
</dbReference>
<dbReference type="InterPro" id="IPR006597">
    <property type="entry name" value="Sel1-like"/>
</dbReference>
<reference evidence="5" key="2">
    <citation type="submission" date="2020-12" db="UniProtKB">
        <authorList>
            <consortium name="WormBaseParasite"/>
        </authorList>
    </citation>
    <scope>IDENTIFICATION</scope>
</reference>
<reference evidence="3 4" key="1">
    <citation type="submission" date="2014-09" db="EMBL/GenBank/DDBJ databases">
        <authorList>
            <person name="Martin A.A."/>
        </authorList>
    </citation>
    <scope>NUCLEOTIDE SEQUENCE</scope>
    <source>
        <strain evidence="4">ED321</strain>
        <strain evidence="3">ED321 Heterogonic</strain>
    </source>
</reference>
<dbReference type="WBParaSite" id="SRAE_1000040300.1">
    <property type="protein sequence ID" value="SRAE_1000040300.1"/>
    <property type="gene ID" value="WBGene00256999"/>
</dbReference>
<evidence type="ECO:0000313" key="3">
    <source>
        <dbReference type="EMBL" id="CEF62129.1"/>
    </source>
</evidence>
<dbReference type="STRING" id="34506.A0A090L3T0"/>
<evidence type="ECO:0000313" key="4">
    <source>
        <dbReference type="Proteomes" id="UP000035682"/>
    </source>
</evidence>
<comment type="similarity">
    <text evidence="1">Belongs to the hcp beta-lactamase family.</text>
</comment>
<dbReference type="AlphaFoldDB" id="A0A090L3T0"/>
<dbReference type="Gene3D" id="1.25.40.10">
    <property type="entry name" value="Tetratricopeptide repeat domain"/>
    <property type="match status" value="1"/>
</dbReference>
<evidence type="ECO:0000313" key="5">
    <source>
        <dbReference type="WBParaSite" id="SRAE_1000040300.1"/>
    </source>
</evidence>
<dbReference type="GeneID" id="36374494"/>
<name>A0A090L3T0_STRRB</name>